<dbReference type="EnsemblMetazoa" id="Aqu2.1.14038_001">
    <property type="protein sequence ID" value="Aqu2.1.14038_001"/>
    <property type="gene ID" value="Aqu2.1.14038"/>
</dbReference>
<accession>A0A1X7TH26</accession>
<proteinExistence type="predicted"/>
<dbReference type="InParanoid" id="A0A1X7TH26"/>
<dbReference type="AlphaFoldDB" id="A0A1X7TH26"/>
<evidence type="ECO:0000313" key="1">
    <source>
        <dbReference type="EnsemblMetazoa" id="Aqu2.1.14038_001"/>
    </source>
</evidence>
<reference evidence="1" key="1">
    <citation type="submission" date="2017-05" db="UniProtKB">
        <authorList>
            <consortium name="EnsemblMetazoa"/>
        </authorList>
    </citation>
    <scope>IDENTIFICATION</scope>
</reference>
<sequence>GSRTLMNLLNPSSSTILAGCRSVTSMFTNALSILIRLDDSSIMCLQAFSLLFLCILH</sequence>
<organism evidence="1">
    <name type="scientific">Amphimedon queenslandica</name>
    <name type="common">Sponge</name>
    <dbReference type="NCBI Taxonomy" id="400682"/>
    <lineage>
        <taxon>Eukaryota</taxon>
        <taxon>Metazoa</taxon>
        <taxon>Porifera</taxon>
        <taxon>Demospongiae</taxon>
        <taxon>Heteroscleromorpha</taxon>
        <taxon>Haplosclerida</taxon>
        <taxon>Niphatidae</taxon>
        <taxon>Amphimedon</taxon>
    </lineage>
</organism>
<protein>
    <submittedName>
        <fullName evidence="1">Uncharacterized protein</fullName>
    </submittedName>
</protein>
<name>A0A1X7TH26_AMPQE</name>